<evidence type="ECO:0000313" key="5">
    <source>
        <dbReference type="EMBL" id="KAK9671593.1"/>
    </source>
</evidence>
<dbReference type="EMBL" id="JBDFQZ010000012">
    <property type="protein sequence ID" value="KAK9671593.1"/>
    <property type="molecule type" value="Genomic_DNA"/>
</dbReference>
<protein>
    <recommendedName>
        <fullName evidence="4">Plastid lipid-associated protein/fibrillin conserved domain-containing protein</fullName>
    </recommendedName>
</protein>
<name>A0AAW1H578_SAPOF</name>
<dbReference type="Pfam" id="PF04755">
    <property type="entry name" value="PAP_fibrillin"/>
    <property type="match status" value="1"/>
</dbReference>
<keyword evidence="6" id="KW-1185">Reference proteome</keyword>
<dbReference type="AlphaFoldDB" id="A0AAW1H578"/>
<dbReference type="InterPro" id="IPR006843">
    <property type="entry name" value="PAP/fibrillin_dom"/>
</dbReference>
<organism evidence="5 6">
    <name type="scientific">Saponaria officinalis</name>
    <name type="common">Common soapwort</name>
    <name type="synonym">Lychnis saponaria</name>
    <dbReference type="NCBI Taxonomy" id="3572"/>
    <lineage>
        <taxon>Eukaryota</taxon>
        <taxon>Viridiplantae</taxon>
        <taxon>Streptophyta</taxon>
        <taxon>Embryophyta</taxon>
        <taxon>Tracheophyta</taxon>
        <taxon>Spermatophyta</taxon>
        <taxon>Magnoliopsida</taxon>
        <taxon>eudicotyledons</taxon>
        <taxon>Gunneridae</taxon>
        <taxon>Pentapetalae</taxon>
        <taxon>Caryophyllales</taxon>
        <taxon>Caryophyllaceae</taxon>
        <taxon>Caryophylleae</taxon>
        <taxon>Saponaria</taxon>
    </lineage>
</organism>
<keyword evidence="3" id="KW-0809">Transit peptide</keyword>
<reference evidence="5" key="1">
    <citation type="submission" date="2024-03" db="EMBL/GenBank/DDBJ databases">
        <title>WGS assembly of Saponaria officinalis var. Norfolk2.</title>
        <authorList>
            <person name="Jenkins J."/>
            <person name="Shu S."/>
            <person name="Grimwood J."/>
            <person name="Barry K."/>
            <person name="Goodstein D."/>
            <person name="Schmutz J."/>
            <person name="Leebens-Mack J."/>
            <person name="Osbourn A."/>
        </authorList>
    </citation>
    <scope>NUCLEOTIDE SEQUENCE [LARGE SCALE GENOMIC DNA]</scope>
    <source>
        <strain evidence="5">JIC</strain>
    </source>
</reference>
<evidence type="ECO:0000256" key="2">
    <source>
        <dbReference type="ARBA" id="ARBA00022640"/>
    </source>
</evidence>
<accession>A0AAW1H578</accession>
<dbReference type="GO" id="GO:0009536">
    <property type="term" value="C:plastid"/>
    <property type="evidence" value="ECO:0007669"/>
    <property type="project" value="UniProtKB-SubCell"/>
</dbReference>
<evidence type="ECO:0000313" key="6">
    <source>
        <dbReference type="Proteomes" id="UP001443914"/>
    </source>
</evidence>
<dbReference type="Proteomes" id="UP001443914">
    <property type="component" value="Unassembled WGS sequence"/>
</dbReference>
<evidence type="ECO:0000256" key="3">
    <source>
        <dbReference type="ARBA" id="ARBA00022946"/>
    </source>
</evidence>
<gene>
    <name evidence="5" type="ORF">RND81_12G040700</name>
</gene>
<comment type="caution">
    <text evidence="5">The sequence shown here is derived from an EMBL/GenBank/DDBJ whole genome shotgun (WGS) entry which is preliminary data.</text>
</comment>
<comment type="subcellular location">
    <subcellularLocation>
        <location evidence="1">Plastid</location>
    </subcellularLocation>
</comment>
<keyword evidence="2" id="KW-0934">Plastid</keyword>
<evidence type="ECO:0000256" key="1">
    <source>
        <dbReference type="ARBA" id="ARBA00004474"/>
    </source>
</evidence>
<sequence length="321" mass="34992">MASSIQISLPTFSGFCICDASSRSSSSSSLSPPSHFGNFSVRNPNLRNLRRRINGGRLCRAMVQQTTVQGGGGGGPSASYAREMERLSAKESLLIALKDAGGFKAVVTGKATEMQRIDVMERITVLERLNPTPRPTTGFQLSRSPYLEGRWNFEWLVTGSPAAQFLLERFPTSLANLSKMDLFLKDNYAKVTASLRLLNSVESKFTVSSKLSVEGPLRMKEEIIEGLLESPTVVDEAVPDQLRNALGQAAGAVQQLPVPIRDAVSNGIKFPLSGGFQRLFMISYLDEEIFIIRDAFGAPEVLTRLDVGPSEVAEPVVEYVS</sequence>
<feature type="domain" description="Plastid lipid-associated protein/fibrillin conserved" evidence="4">
    <location>
        <begin position="110"/>
        <end position="299"/>
    </location>
</feature>
<dbReference type="PANTHER" id="PTHR31906">
    <property type="entry name" value="PLASTID-LIPID-ASSOCIATED PROTEIN 4, CHLOROPLASTIC-RELATED"/>
    <property type="match status" value="1"/>
</dbReference>
<proteinExistence type="predicted"/>
<evidence type="ECO:0000259" key="4">
    <source>
        <dbReference type="Pfam" id="PF04755"/>
    </source>
</evidence>
<dbReference type="InterPro" id="IPR039633">
    <property type="entry name" value="PAP"/>
</dbReference>